<evidence type="ECO:0000313" key="5">
    <source>
        <dbReference type="Proteomes" id="UP000031586"/>
    </source>
</evidence>
<gene>
    <name evidence="4" type="ORF">H735_00540</name>
</gene>
<proteinExistence type="predicted"/>
<dbReference type="Gene3D" id="2.40.160.20">
    <property type="match status" value="1"/>
</dbReference>
<comment type="caution">
    <text evidence="4">The sequence shown here is derived from an EMBL/GenBank/DDBJ whole genome shotgun (WGS) entry which is preliminary data.</text>
</comment>
<dbReference type="SUPFAM" id="SSF56925">
    <property type="entry name" value="OMPA-like"/>
    <property type="match status" value="1"/>
</dbReference>
<organism evidence="4 5">
    <name type="scientific">Vibrio owensii CAIM 1854 = LMG 25443</name>
    <dbReference type="NCBI Taxonomy" id="1229493"/>
    <lineage>
        <taxon>Bacteria</taxon>
        <taxon>Pseudomonadati</taxon>
        <taxon>Pseudomonadota</taxon>
        <taxon>Gammaproteobacteria</taxon>
        <taxon>Vibrionales</taxon>
        <taxon>Vibrionaceae</taxon>
        <taxon>Vibrio</taxon>
    </lineage>
</organism>
<dbReference type="GO" id="GO:0016301">
    <property type="term" value="F:kinase activity"/>
    <property type="evidence" value="ECO:0007669"/>
    <property type="project" value="UniProtKB-KW"/>
</dbReference>
<evidence type="ECO:0000313" key="4">
    <source>
        <dbReference type="EMBL" id="KIF54863.1"/>
    </source>
</evidence>
<feature type="chain" id="PRO_5002140786" evidence="2">
    <location>
        <begin position="22"/>
        <end position="198"/>
    </location>
</feature>
<accession>A0A0C1VXS8</accession>
<name>A0A0C1VXS8_9VIBR</name>
<keyword evidence="1 2" id="KW-0732">Signal</keyword>
<dbReference type="Pfam" id="PF13505">
    <property type="entry name" value="OMP_b-brl"/>
    <property type="match status" value="1"/>
</dbReference>
<dbReference type="Proteomes" id="UP000031586">
    <property type="component" value="Unassembled WGS sequence"/>
</dbReference>
<dbReference type="EMBL" id="JPRD01000003">
    <property type="protein sequence ID" value="KIF54863.1"/>
    <property type="molecule type" value="Genomic_DNA"/>
</dbReference>
<sequence length="198" mass="20777">MKKVLPLLALGAVVASASVQAEGNWYIGADILNSDLKVEGDSSSSSATGLGIAVGKELQYSENFKLALEGEYVYYGSFEEKASGSGNWAKVTVDGYGFNLNAKPKYQFSGTGFYVGAVAGLGVMGVDFESKSNLANLNVKTDGSDVGFNYGAEVGYEFASGLIISGGYRVSTVTIDVEGGGDIDFDFDSLYAGVDYKF</sequence>
<dbReference type="PATRIC" id="fig|1229493.5.peg.2783"/>
<dbReference type="RefSeq" id="WP_005436574.1">
    <property type="nucleotide sequence ID" value="NZ_BAOH01000001.1"/>
</dbReference>
<evidence type="ECO:0000256" key="2">
    <source>
        <dbReference type="SAM" id="SignalP"/>
    </source>
</evidence>
<evidence type="ECO:0000259" key="3">
    <source>
        <dbReference type="Pfam" id="PF13505"/>
    </source>
</evidence>
<evidence type="ECO:0000256" key="1">
    <source>
        <dbReference type="ARBA" id="ARBA00022729"/>
    </source>
</evidence>
<dbReference type="AlphaFoldDB" id="A0A0C1VXS8"/>
<reference evidence="4 5" key="1">
    <citation type="submission" date="2014-07" db="EMBL/GenBank/DDBJ databases">
        <title>Unique and conserved regions in Vibrio harveyi and related species in comparison with the shrimp pathogen Vibrio harveyi CAIM 1792.</title>
        <authorList>
            <person name="Espinoza-Valles I."/>
            <person name="Vora G."/>
            <person name="Leekitcharoenphon P."/>
            <person name="Ussery D."/>
            <person name="Hoj L."/>
            <person name="Gomez-Gil B."/>
        </authorList>
    </citation>
    <scope>NUCLEOTIDE SEQUENCE [LARGE SCALE GENOMIC DNA]</scope>
    <source>
        <strain evidence="5">CAIM 1854 / LMG 25443</strain>
    </source>
</reference>
<keyword evidence="4" id="KW-0808">Transferase</keyword>
<dbReference type="InterPro" id="IPR011250">
    <property type="entry name" value="OMP/PagP_B-barrel"/>
</dbReference>
<protein>
    <submittedName>
        <fullName evidence="4">Histidine kinase</fullName>
    </submittedName>
</protein>
<keyword evidence="4" id="KW-0418">Kinase</keyword>
<dbReference type="InterPro" id="IPR027385">
    <property type="entry name" value="Beta-barrel_OMP"/>
</dbReference>
<feature type="signal peptide" evidence="2">
    <location>
        <begin position="1"/>
        <end position="21"/>
    </location>
</feature>
<feature type="domain" description="Outer membrane protein beta-barrel" evidence="3">
    <location>
        <begin position="7"/>
        <end position="198"/>
    </location>
</feature>